<feature type="transmembrane region" description="Helical" evidence="1">
    <location>
        <begin position="12"/>
        <end position="32"/>
    </location>
</feature>
<dbReference type="Proteomes" id="UP000192900">
    <property type="component" value="Chromosome"/>
</dbReference>
<evidence type="ECO:0000313" key="3">
    <source>
        <dbReference type="Proteomes" id="UP000192900"/>
    </source>
</evidence>
<gene>
    <name evidence="2" type="ORF">B1H58_00765</name>
</gene>
<accession>A0A1W6B0R9</accession>
<name>A0A1W6B0R9_9GAMM</name>
<keyword evidence="1" id="KW-0812">Transmembrane</keyword>
<feature type="transmembrane region" description="Helical" evidence="1">
    <location>
        <begin position="38"/>
        <end position="58"/>
    </location>
</feature>
<organism evidence="2 3">
    <name type="scientific">Pantoea alhagi</name>
    <dbReference type="NCBI Taxonomy" id="1891675"/>
    <lineage>
        <taxon>Bacteria</taxon>
        <taxon>Pseudomonadati</taxon>
        <taxon>Pseudomonadota</taxon>
        <taxon>Gammaproteobacteria</taxon>
        <taxon>Enterobacterales</taxon>
        <taxon>Erwiniaceae</taxon>
        <taxon>Pantoea</taxon>
    </lineage>
</organism>
<dbReference type="STRING" id="1891675.B1H58_00765"/>
<dbReference type="EMBL" id="CP019706">
    <property type="protein sequence ID" value="ARJ40671.1"/>
    <property type="molecule type" value="Genomic_DNA"/>
</dbReference>
<dbReference type="Pfam" id="PF11076">
    <property type="entry name" value="YbhQ"/>
    <property type="match status" value="1"/>
</dbReference>
<dbReference type="OrthoDB" id="6538174at2"/>
<evidence type="ECO:0000313" key="2">
    <source>
        <dbReference type="EMBL" id="ARJ40671.1"/>
    </source>
</evidence>
<dbReference type="RefSeq" id="WP_085067526.1">
    <property type="nucleotide sequence ID" value="NZ_CP019706.1"/>
</dbReference>
<sequence>MKWFNRIQIATGQPCLHISLHLVMLVALVWGWRERALVEVSSVLVAAYAAVFIAMLLTQRIPRLRRTGDFLEEITTTYYFGAAMLLLFLVSRILHNNLLLACLGLVMLAGPALVSLLAKEPPPRIEKKRS</sequence>
<proteinExistence type="predicted"/>
<evidence type="ECO:0000256" key="1">
    <source>
        <dbReference type="SAM" id="Phobius"/>
    </source>
</evidence>
<feature type="transmembrane region" description="Helical" evidence="1">
    <location>
        <begin position="97"/>
        <end position="118"/>
    </location>
</feature>
<evidence type="ECO:0008006" key="4">
    <source>
        <dbReference type="Google" id="ProtNLM"/>
    </source>
</evidence>
<feature type="transmembrane region" description="Helical" evidence="1">
    <location>
        <begin position="70"/>
        <end position="91"/>
    </location>
</feature>
<dbReference type="AlphaFoldDB" id="A0A1W6B0R9"/>
<dbReference type="KEGG" id="palh:B1H58_00765"/>
<keyword evidence="1" id="KW-1133">Transmembrane helix</keyword>
<protein>
    <recommendedName>
        <fullName evidence="4">Inner membrane protein YbhQ</fullName>
    </recommendedName>
</protein>
<keyword evidence="1" id="KW-0472">Membrane</keyword>
<reference evidence="2 3" key="1">
    <citation type="submission" date="2017-02" db="EMBL/GenBank/DDBJ databases">
        <title>Complete genome sequence of the drought resistance-promoting endophyte Pantoea alhagi LTYR-11Z.</title>
        <authorList>
            <person name="Zhang L."/>
        </authorList>
    </citation>
    <scope>NUCLEOTIDE SEQUENCE [LARGE SCALE GENOMIC DNA]</scope>
    <source>
        <strain evidence="2 3">LTYR-11Z</strain>
    </source>
</reference>
<keyword evidence="3" id="KW-1185">Reference proteome</keyword>
<dbReference type="InterPro" id="IPR021303">
    <property type="entry name" value="Uncharacterised_YbhQ"/>
</dbReference>